<evidence type="ECO:0000313" key="2">
    <source>
        <dbReference type="Proteomes" id="UP001652583"/>
    </source>
</evidence>
<keyword evidence="2" id="KW-1185">Reference proteome</keyword>
<dbReference type="GeneID" id="106977976"/>
<accession>A0ABM3NJR5</accession>
<gene>
    <name evidence="3" type="primary">NEU3</name>
</gene>
<organism evidence="2 3">
    <name type="scientific">Acinonyx jubatus</name>
    <name type="common">Cheetah</name>
    <dbReference type="NCBI Taxonomy" id="32536"/>
    <lineage>
        <taxon>Eukaryota</taxon>
        <taxon>Metazoa</taxon>
        <taxon>Chordata</taxon>
        <taxon>Craniata</taxon>
        <taxon>Vertebrata</taxon>
        <taxon>Euteleostomi</taxon>
        <taxon>Mammalia</taxon>
        <taxon>Eutheria</taxon>
        <taxon>Laurasiatheria</taxon>
        <taxon>Carnivora</taxon>
        <taxon>Feliformia</taxon>
        <taxon>Felidae</taxon>
        <taxon>Felinae</taxon>
        <taxon>Acinonyx</taxon>
    </lineage>
</organism>
<feature type="region of interest" description="Disordered" evidence="1">
    <location>
        <begin position="71"/>
        <end position="91"/>
    </location>
</feature>
<evidence type="ECO:0000313" key="3">
    <source>
        <dbReference type="RefSeq" id="XP_053059669.1"/>
    </source>
</evidence>
<evidence type="ECO:0000256" key="1">
    <source>
        <dbReference type="SAM" id="MobiDB-lite"/>
    </source>
</evidence>
<proteinExistence type="predicted"/>
<dbReference type="RefSeq" id="XP_053059669.1">
    <property type="nucleotide sequence ID" value="XM_053203694.1"/>
</dbReference>
<name>A0ABM3NJR5_ACIJB</name>
<sequence length="168" mass="18395">MWVFSGVCCDQPATQSLPNVLPAMELLLSVWPVDLPDAILLLEIRPSHQSTTSLSPSPPCVVHSPALRCPRPESCPAPSSAPREMEEPGSREVGTFEATDGSHITWASDHEPLSCVGAEKRLCIPILHLCARPCHRASAGHVRQECSPPLLHLQSRHWLFMERGEGLD</sequence>
<reference evidence="3" key="1">
    <citation type="submission" date="2025-08" db="UniProtKB">
        <authorList>
            <consortium name="RefSeq"/>
        </authorList>
    </citation>
    <scope>IDENTIFICATION</scope>
    <source>
        <tissue evidence="3">Blood</tissue>
    </source>
</reference>
<dbReference type="Proteomes" id="UP001652583">
    <property type="component" value="Chromosome D1"/>
</dbReference>
<protein>
    <submittedName>
        <fullName evidence="3">Sialidase-3 isoform X7</fullName>
    </submittedName>
</protein>